<accession>A0A7W8BH86</accession>
<dbReference type="Proteomes" id="UP000528608">
    <property type="component" value="Unassembled WGS sequence"/>
</dbReference>
<evidence type="ECO:0000313" key="1">
    <source>
        <dbReference type="EMBL" id="MBB5123270.1"/>
    </source>
</evidence>
<proteinExistence type="predicted"/>
<dbReference type="EMBL" id="JACHJF010000060">
    <property type="protein sequence ID" value="MBB5123270.1"/>
    <property type="molecule type" value="Genomic_DNA"/>
</dbReference>
<evidence type="ECO:0000313" key="2">
    <source>
        <dbReference type="Proteomes" id="UP000528608"/>
    </source>
</evidence>
<sequence>MANQVLIYDGKTWVDRTPQVFDGSTWRAATPLYWDGAEWRTGAPPPREFPSYAGNASSLVSGDVAELPVPADVRTGDLVVSVCAQQGGAALPSPLLAPAGVLPTVYTLRSGVRLLVAVWPWEPSRGATTVWDTAGSTTTAVMNLLYRGGDTASVSLTPVVGITEHPGVNQVPLDASQDYTTLYAVLTVSDTLTGAAWPDGVIPRAQRLGRFGAQQISLMTADTPGAGASPGALRLDTTVETAAVAVITIPGRSDGRPTWILGDDRASVLGTTTYLE</sequence>
<name>A0A7W8BH86_STREU</name>
<protein>
    <submittedName>
        <fullName evidence="1">Uncharacterized protein</fullName>
    </submittedName>
</protein>
<reference evidence="1 2" key="1">
    <citation type="submission" date="2020-08" db="EMBL/GenBank/DDBJ databases">
        <title>Genomic Encyclopedia of Type Strains, Phase III (KMG-III): the genomes of soil and plant-associated and newly described type strains.</title>
        <authorList>
            <person name="Whitman W."/>
        </authorList>
    </citation>
    <scope>NUCLEOTIDE SEQUENCE [LARGE SCALE GENOMIC DNA]</scope>
    <source>
        <strain evidence="1 2">CECT 3259</strain>
    </source>
</reference>
<dbReference type="AlphaFoldDB" id="A0A7W8BH86"/>
<comment type="caution">
    <text evidence="1">The sequence shown here is derived from an EMBL/GenBank/DDBJ whole genome shotgun (WGS) entry which is preliminary data.</text>
</comment>
<organism evidence="1 2">
    <name type="scientific">Streptomyces eurocidicus</name>
    <name type="common">Streptoverticillium eurocidicus</name>
    <dbReference type="NCBI Taxonomy" id="66423"/>
    <lineage>
        <taxon>Bacteria</taxon>
        <taxon>Bacillati</taxon>
        <taxon>Actinomycetota</taxon>
        <taxon>Actinomycetes</taxon>
        <taxon>Kitasatosporales</taxon>
        <taxon>Streptomycetaceae</taxon>
        <taxon>Streptomyces</taxon>
    </lineage>
</organism>
<gene>
    <name evidence="1" type="ORF">FHS36_006752</name>
</gene>
<dbReference type="RefSeq" id="WP_184744118.1">
    <property type="nucleotide sequence ID" value="NZ_JACHJF010000060.1"/>
</dbReference>